<keyword evidence="4 7" id="KW-0067">ATP-binding</keyword>
<accession>A0A850LLK8</accession>
<dbReference type="SUPFAM" id="SSF52540">
    <property type="entry name" value="P-loop containing nucleoside triphosphate hydrolases"/>
    <property type="match status" value="1"/>
</dbReference>
<dbReference type="RefSeq" id="WP_011048239.1">
    <property type="nucleotide sequence ID" value="NZ_CP076685.1"/>
</dbReference>
<dbReference type="GO" id="GO:0015807">
    <property type="term" value="P:L-amino acid transport"/>
    <property type="evidence" value="ECO:0007669"/>
    <property type="project" value="TreeGrafter"/>
</dbReference>
<proteinExistence type="inferred from homology"/>
<dbReference type="GO" id="GO:0015658">
    <property type="term" value="F:branched-chain amino acid transmembrane transporter activity"/>
    <property type="evidence" value="ECO:0007669"/>
    <property type="project" value="TreeGrafter"/>
</dbReference>
<comment type="similarity">
    <text evidence="1">Belongs to the ABC transporter superfamily.</text>
</comment>
<dbReference type="SMART" id="SM00382">
    <property type="entry name" value="AAA"/>
    <property type="match status" value="1"/>
</dbReference>
<dbReference type="PROSITE" id="PS50893">
    <property type="entry name" value="ABC_TRANSPORTER_2"/>
    <property type="match status" value="1"/>
</dbReference>
<dbReference type="EMBL" id="JABXIY010000051">
    <property type="protein sequence ID" value="NVK98896.1"/>
    <property type="molecule type" value="Genomic_DNA"/>
</dbReference>
<evidence type="ECO:0000256" key="4">
    <source>
        <dbReference type="ARBA" id="ARBA00022840"/>
    </source>
</evidence>
<evidence type="ECO:0000313" key="7">
    <source>
        <dbReference type="EMBL" id="NVK98896.1"/>
    </source>
</evidence>
<dbReference type="InterPro" id="IPR027417">
    <property type="entry name" value="P-loop_NTPase"/>
</dbReference>
<feature type="domain" description="ABC transporter" evidence="6">
    <location>
        <begin position="5"/>
        <end position="237"/>
    </location>
</feature>
<protein>
    <submittedName>
        <fullName evidence="7">ABC transporter ATP-binding protein</fullName>
    </submittedName>
</protein>
<dbReference type="PROSITE" id="PS00211">
    <property type="entry name" value="ABC_TRANSPORTER_1"/>
    <property type="match status" value="1"/>
</dbReference>
<evidence type="ECO:0000313" key="8">
    <source>
        <dbReference type="Proteomes" id="UP000565723"/>
    </source>
</evidence>
<comment type="caution">
    <text evidence="7">The sequence shown here is derived from an EMBL/GenBank/DDBJ whole genome shotgun (WGS) entry which is preliminary data.</text>
</comment>
<organism evidence="7 8">
    <name type="scientific">Ruegeria pomeroyi</name>
    <dbReference type="NCBI Taxonomy" id="89184"/>
    <lineage>
        <taxon>Bacteria</taxon>
        <taxon>Pseudomonadati</taxon>
        <taxon>Pseudomonadota</taxon>
        <taxon>Alphaproteobacteria</taxon>
        <taxon>Rhodobacterales</taxon>
        <taxon>Roseobacteraceae</taxon>
        <taxon>Ruegeria</taxon>
    </lineage>
</organism>
<evidence type="ECO:0000256" key="2">
    <source>
        <dbReference type="ARBA" id="ARBA00022448"/>
    </source>
</evidence>
<sequence length="238" mass="25885">MTQLLSCENLVSGYLNRPVLHGVSIEVPQQGVLALIGPNGHGKTTLLRTLSGFLPLRSGKITFDGQDAGRMAVNKRVEAGLIHVPQGDQLFTEMTVEDNLLMGAYLASDKVEIAQRLADVYQLFPKLKDRRNQLASGLSGGERRMVGIGRGLMADARLIMLDEPSLGLAPLVIEQIYAALDQLRARGKAFLVVEENPSRLMHFADRLCLMDAGHVVWQGSAAEARDSGDILKTYLGGH</sequence>
<keyword evidence="2" id="KW-0813">Transport</keyword>
<name>A0A850LLK8_9RHOB</name>
<evidence type="ECO:0000256" key="1">
    <source>
        <dbReference type="ARBA" id="ARBA00005417"/>
    </source>
</evidence>
<dbReference type="CDD" id="cd03224">
    <property type="entry name" value="ABC_TM1139_LivF_branched"/>
    <property type="match status" value="1"/>
</dbReference>
<dbReference type="InterPro" id="IPR003593">
    <property type="entry name" value="AAA+_ATPase"/>
</dbReference>
<dbReference type="PANTHER" id="PTHR43820:SF4">
    <property type="entry name" value="HIGH-AFFINITY BRANCHED-CHAIN AMINO ACID TRANSPORT ATP-BINDING PROTEIN LIVF"/>
    <property type="match status" value="1"/>
</dbReference>
<gene>
    <name evidence="7" type="ORF">HW564_18365</name>
</gene>
<dbReference type="Pfam" id="PF00005">
    <property type="entry name" value="ABC_tran"/>
    <property type="match status" value="1"/>
</dbReference>
<dbReference type="InterPro" id="IPR003439">
    <property type="entry name" value="ABC_transporter-like_ATP-bd"/>
</dbReference>
<dbReference type="OMA" id="YNHAITA"/>
<dbReference type="Gene3D" id="3.40.50.300">
    <property type="entry name" value="P-loop containing nucleotide triphosphate hydrolases"/>
    <property type="match status" value="1"/>
</dbReference>
<dbReference type="GO" id="GO:0016887">
    <property type="term" value="F:ATP hydrolysis activity"/>
    <property type="evidence" value="ECO:0007669"/>
    <property type="project" value="InterPro"/>
</dbReference>
<keyword evidence="3" id="KW-0547">Nucleotide-binding</keyword>
<evidence type="ECO:0000256" key="5">
    <source>
        <dbReference type="ARBA" id="ARBA00022970"/>
    </source>
</evidence>
<dbReference type="PANTHER" id="PTHR43820">
    <property type="entry name" value="HIGH-AFFINITY BRANCHED-CHAIN AMINO ACID TRANSPORT ATP-BINDING PROTEIN LIVF"/>
    <property type="match status" value="1"/>
</dbReference>
<reference evidence="7 8" key="1">
    <citation type="journal article" date="2020" name="Proc. Natl. Acad. Sci. U.S.A.">
        <title>Ecological drivers of bacterial community assembly in synthetic phycospheres.</title>
        <authorList>
            <person name="Fu H."/>
            <person name="Uchimiya M."/>
            <person name="Gore J."/>
            <person name="Moran M.A."/>
        </authorList>
    </citation>
    <scope>NUCLEOTIDE SEQUENCE [LARGE SCALE GENOMIC DNA]</scope>
    <source>
        <strain evidence="7">HF-Din03</strain>
    </source>
</reference>
<dbReference type="GO" id="GO:0005524">
    <property type="term" value="F:ATP binding"/>
    <property type="evidence" value="ECO:0007669"/>
    <property type="project" value="UniProtKB-KW"/>
</dbReference>
<dbReference type="InterPro" id="IPR017871">
    <property type="entry name" value="ABC_transporter-like_CS"/>
</dbReference>
<dbReference type="FunFam" id="3.40.50.300:FF:004985">
    <property type="entry name" value="Branched-chain amino acid ABC transporter, ATP-binding protein"/>
    <property type="match status" value="1"/>
</dbReference>
<dbReference type="AlphaFoldDB" id="A0A850LLK8"/>
<dbReference type="Proteomes" id="UP000565723">
    <property type="component" value="Unassembled WGS sequence"/>
</dbReference>
<dbReference type="InterPro" id="IPR052156">
    <property type="entry name" value="BCAA_Transport_ATP-bd_LivF"/>
</dbReference>
<evidence type="ECO:0000259" key="6">
    <source>
        <dbReference type="PROSITE" id="PS50893"/>
    </source>
</evidence>
<keyword evidence="5" id="KW-0029">Amino-acid transport</keyword>
<evidence type="ECO:0000256" key="3">
    <source>
        <dbReference type="ARBA" id="ARBA00022741"/>
    </source>
</evidence>